<evidence type="ECO:0000313" key="1">
    <source>
        <dbReference type="EMBL" id="SNV10060.1"/>
    </source>
</evidence>
<protein>
    <submittedName>
        <fullName evidence="1">Uncharacterized protein</fullName>
    </submittedName>
</protein>
<dbReference type="AlphaFoldDB" id="A0AAX2H1D3"/>
<sequence>MINPKDSFFQGQHIKYNTHKILYHANNQVFNCLYTTPPTVISQKITTKRY</sequence>
<gene>
    <name evidence="1" type="ORF">SAMEA44541418_01255</name>
</gene>
<organism evidence="1 2">
    <name type="scientific">Capnocytophaga haemolytica</name>
    <dbReference type="NCBI Taxonomy" id="45243"/>
    <lineage>
        <taxon>Bacteria</taxon>
        <taxon>Pseudomonadati</taxon>
        <taxon>Bacteroidota</taxon>
        <taxon>Flavobacteriia</taxon>
        <taxon>Flavobacteriales</taxon>
        <taxon>Flavobacteriaceae</taxon>
        <taxon>Capnocytophaga</taxon>
    </lineage>
</organism>
<reference evidence="1 2" key="1">
    <citation type="submission" date="2017-06" db="EMBL/GenBank/DDBJ databases">
        <authorList>
            <consortium name="Pathogen Informatics"/>
        </authorList>
    </citation>
    <scope>NUCLEOTIDE SEQUENCE [LARGE SCALE GENOMIC DNA]</scope>
    <source>
        <strain evidence="1 2">NCTC12947</strain>
    </source>
</reference>
<accession>A0AAX2H1D3</accession>
<dbReference type="EMBL" id="LT906449">
    <property type="protein sequence ID" value="SNV10060.1"/>
    <property type="molecule type" value="Genomic_DNA"/>
</dbReference>
<evidence type="ECO:0000313" key="2">
    <source>
        <dbReference type="Proteomes" id="UP000215539"/>
    </source>
</evidence>
<proteinExistence type="predicted"/>
<dbReference type="Proteomes" id="UP000215539">
    <property type="component" value="Chromosome 1"/>
</dbReference>
<name>A0AAX2H1D3_9FLAO</name>